<evidence type="ECO:0000256" key="9">
    <source>
        <dbReference type="ARBA" id="ARBA00048540"/>
    </source>
</evidence>
<dbReference type="InterPro" id="IPR003374">
    <property type="entry name" value="ApbE-like_sf"/>
</dbReference>
<dbReference type="PIRSF" id="PIRSF006268">
    <property type="entry name" value="ApbE"/>
    <property type="match status" value="1"/>
</dbReference>
<comment type="similarity">
    <text evidence="10 12">Belongs to the ApbE family.</text>
</comment>
<feature type="binding site" evidence="11">
    <location>
        <position position="166"/>
    </location>
    <ligand>
        <name>Mg(2+)</name>
        <dbReference type="ChEBI" id="CHEBI:18420"/>
    </ligand>
</feature>
<evidence type="ECO:0000256" key="6">
    <source>
        <dbReference type="ARBA" id="ARBA00022827"/>
    </source>
</evidence>
<evidence type="ECO:0000256" key="1">
    <source>
        <dbReference type="ARBA" id="ARBA00011955"/>
    </source>
</evidence>
<evidence type="ECO:0000256" key="12">
    <source>
        <dbReference type="RuleBase" id="RU363002"/>
    </source>
</evidence>
<proteinExistence type="inferred from homology"/>
<dbReference type="EC" id="2.7.1.180" evidence="1 10"/>
<keyword evidence="12" id="KW-0997">Cell inner membrane</keyword>
<dbReference type="RefSeq" id="WP_201918342.1">
    <property type="nucleotide sequence ID" value="NZ_BAABAX010000005.1"/>
</dbReference>
<dbReference type="PROSITE" id="PS51257">
    <property type="entry name" value="PROKAR_LIPOPROTEIN"/>
    <property type="match status" value="1"/>
</dbReference>
<evidence type="ECO:0000313" key="14">
    <source>
        <dbReference type="Proteomes" id="UP000651057"/>
    </source>
</evidence>
<dbReference type="PANTHER" id="PTHR30040:SF2">
    <property type="entry name" value="FAD:PROTEIN FMN TRANSFERASE"/>
    <property type="match status" value="1"/>
</dbReference>
<dbReference type="GO" id="GO:0046872">
    <property type="term" value="F:metal ion binding"/>
    <property type="evidence" value="ECO:0007669"/>
    <property type="project" value="UniProtKB-UniRule"/>
</dbReference>
<evidence type="ECO:0000256" key="4">
    <source>
        <dbReference type="ARBA" id="ARBA00022679"/>
    </source>
</evidence>
<keyword evidence="12" id="KW-1003">Cell membrane</keyword>
<comment type="function">
    <text evidence="12">Flavin transferase that catalyzes the transfer of the FMN moiety of FAD and its covalent binding to the hydroxyl group of a threonine residue in a target flavoprotein.</text>
</comment>
<evidence type="ECO:0000313" key="13">
    <source>
        <dbReference type="EMBL" id="MBL0683381.1"/>
    </source>
</evidence>
<dbReference type="Gene3D" id="3.10.520.10">
    <property type="entry name" value="ApbE-like domains"/>
    <property type="match status" value="1"/>
</dbReference>
<dbReference type="GO" id="GO:0016740">
    <property type="term" value="F:transferase activity"/>
    <property type="evidence" value="ECO:0007669"/>
    <property type="project" value="UniProtKB-UniRule"/>
</dbReference>
<protein>
    <recommendedName>
        <fullName evidence="2 10">FAD:protein FMN transferase</fullName>
        <ecNumber evidence="1 10">2.7.1.180</ecNumber>
    </recommendedName>
    <alternativeName>
        <fullName evidence="8 10">Flavin transferase</fullName>
    </alternativeName>
</protein>
<comment type="cofactor">
    <cofactor evidence="11">
        <name>Mg(2+)</name>
        <dbReference type="ChEBI" id="CHEBI:18420"/>
    </cofactor>
    <cofactor evidence="11">
        <name>Mn(2+)</name>
        <dbReference type="ChEBI" id="CHEBI:29035"/>
    </cofactor>
    <text evidence="11">Magnesium. Can also use manganese.</text>
</comment>
<accession>A0A937DB32</accession>
<gene>
    <name evidence="13" type="ORF">JJQ60_07630</name>
</gene>
<evidence type="ECO:0000256" key="5">
    <source>
        <dbReference type="ARBA" id="ARBA00022723"/>
    </source>
</evidence>
<dbReference type="EMBL" id="JAERQJ010000003">
    <property type="protein sequence ID" value="MBL0683381.1"/>
    <property type="molecule type" value="Genomic_DNA"/>
</dbReference>
<evidence type="ECO:0000256" key="8">
    <source>
        <dbReference type="ARBA" id="ARBA00031306"/>
    </source>
</evidence>
<dbReference type="SUPFAM" id="SSF143631">
    <property type="entry name" value="ApbE-like"/>
    <property type="match status" value="1"/>
</dbReference>
<evidence type="ECO:0000256" key="3">
    <source>
        <dbReference type="ARBA" id="ARBA00022630"/>
    </source>
</evidence>
<comment type="catalytic activity">
    <reaction evidence="9 10 12">
        <text>L-threonyl-[protein] + FAD = FMN-L-threonyl-[protein] + AMP + H(+)</text>
        <dbReference type="Rhea" id="RHEA:36847"/>
        <dbReference type="Rhea" id="RHEA-COMP:11060"/>
        <dbReference type="Rhea" id="RHEA-COMP:11061"/>
        <dbReference type="ChEBI" id="CHEBI:15378"/>
        <dbReference type="ChEBI" id="CHEBI:30013"/>
        <dbReference type="ChEBI" id="CHEBI:57692"/>
        <dbReference type="ChEBI" id="CHEBI:74257"/>
        <dbReference type="ChEBI" id="CHEBI:456215"/>
        <dbReference type="EC" id="2.7.1.180"/>
    </reaction>
</comment>
<evidence type="ECO:0000256" key="7">
    <source>
        <dbReference type="ARBA" id="ARBA00022842"/>
    </source>
</evidence>
<dbReference type="GO" id="GO:0005886">
    <property type="term" value="C:plasma membrane"/>
    <property type="evidence" value="ECO:0007669"/>
    <property type="project" value="UniProtKB-SubCell"/>
</dbReference>
<dbReference type="PANTHER" id="PTHR30040">
    <property type="entry name" value="THIAMINE BIOSYNTHESIS LIPOPROTEIN APBE"/>
    <property type="match status" value="1"/>
</dbReference>
<comment type="caution">
    <text evidence="13">The sequence shown here is derived from an EMBL/GenBank/DDBJ whole genome shotgun (WGS) entry which is preliminary data.</text>
</comment>
<keyword evidence="6 10" id="KW-0274">FAD</keyword>
<dbReference type="AlphaFoldDB" id="A0A937DB32"/>
<keyword evidence="14" id="KW-1185">Reference proteome</keyword>
<comment type="subcellular location">
    <subcellularLocation>
        <location evidence="12">Cell inner membrane</location>
        <topology evidence="12">Lipid-anchor</topology>
        <orientation evidence="12">Periplasmic side</orientation>
    </subcellularLocation>
</comment>
<keyword evidence="12" id="KW-0449">Lipoprotein</keyword>
<keyword evidence="3 10" id="KW-0285">Flavoprotein</keyword>
<evidence type="ECO:0000256" key="2">
    <source>
        <dbReference type="ARBA" id="ARBA00016337"/>
    </source>
</evidence>
<evidence type="ECO:0000256" key="10">
    <source>
        <dbReference type="PIRNR" id="PIRNR006268"/>
    </source>
</evidence>
<reference evidence="13" key="1">
    <citation type="submission" date="2021-01" db="EMBL/GenBank/DDBJ databases">
        <authorList>
            <person name="Zhong Y.L."/>
        </authorList>
    </citation>
    <scope>NUCLEOTIDE SEQUENCE</scope>
    <source>
        <strain evidence="13">KCTC 23302</strain>
    </source>
</reference>
<evidence type="ECO:0000256" key="11">
    <source>
        <dbReference type="PIRSR" id="PIRSR006268-2"/>
    </source>
</evidence>
<feature type="binding site" evidence="11">
    <location>
        <position position="283"/>
    </location>
    <ligand>
        <name>Mg(2+)</name>
        <dbReference type="ChEBI" id="CHEBI:18420"/>
    </ligand>
</feature>
<organism evidence="13 14">
    <name type="scientific">Aquimarina mytili</name>
    <dbReference type="NCBI Taxonomy" id="874423"/>
    <lineage>
        <taxon>Bacteria</taxon>
        <taxon>Pseudomonadati</taxon>
        <taxon>Bacteroidota</taxon>
        <taxon>Flavobacteriia</taxon>
        <taxon>Flavobacteriales</taxon>
        <taxon>Flavobacteriaceae</taxon>
        <taxon>Aquimarina</taxon>
    </lineage>
</organism>
<dbReference type="InterPro" id="IPR024932">
    <property type="entry name" value="ApbE"/>
</dbReference>
<dbReference type="Proteomes" id="UP000651057">
    <property type="component" value="Unassembled WGS sequence"/>
</dbReference>
<feature type="binding site" evidence="11">
    <location>
        <position position="287"/>
    </location>
    <ligand>
        <name>Mg(2+)</name>
        <dbReference type="ChEBI" id="CHEBI:18420"/>
    </ligand>
</feature>
<dbReference type="Pfam" id="PF02424">
    <property type="entry name" value="ApbE"/>
    <property type="match status" value="1"/>
</dbReference>
<keyword evidence="5 10" id="KW-0479">Metal-binding</keyword>
<keyword evidence="4 10" id="KW-0808">Transferase</keyword>
<sequence>MLKKLIFGVVIILLISCREDSKLHLNFTSGKAFGTTFSVQFLDHKELDFSKSYDSLITVINQSMSTYIKDSDISKINQGDTTVVLDDHFIKVFKTSKAIYKETEGAFDPTIGVLVNAWDFGPEGKVTSLDSLKIDSLLLSVGLDKVFLKDGKIVKRNPNSFIDFNALAKGYAVDVFAEFLESKGFKNYLVEIGGEIRGKGSNILKQKPWRIGIEDPNFDTTQSYNKVISLQNEAMATSGSYRKYKVDEQGNRYAHIIDTKTGYPHKSNLLSVSVLTSTCMEADAYATAFMSMGLEKSKEFLKTHPELKVFFIYENENKELKTLAVNQFPGI</sequence>
<keyword evidence="7 10" id="KW-0460">Magnesium</keyword>
<name>A0A937DB32_9FLAO</name>
<keyword evidence="12" id="KW-0472">Membrane</keyword>